<proteinExistence type="predicted"/>
<organism evidence="1">
    <name type="scientific">uncultured Solirubrobacteraceae bacterium</name>
    <dbReference type="NCBI Taxonomy" id="1162706"/>
    <lineage>
        <taxon>Bacteria</taxon>
        <taxon>Bacillati</taxon>
        <taxon>Actinomycetota</taxon>
        <taxon>Thermoleophilia</taxon>
        <taxon>Solirubrobacterales</taxon>
        <taxon>Solirubrobacteraceae</taxon>
        <taxon>environmental samples</taxon>
    </lineage>
</organism>
<accession>A0A6J4RHD4</accession>
<feature type="non-terminal residue" evidence="1">
    <location>
        <position position="23"/>
    </location>
</feature>
<name>A0A6J4RHD4_9ACTN</name>
<sequence>MSITILGGGGFLGAKLARRLARD</sequence>
<dbReference type="EMBL" id="CADCVO010000030">
    <property type="protein sequence ID" value="CAA9467621.1"/>
    <property type="molecule type" value="Genomic_DNA"/>
</dbReference>
<gene>
    <name evidence="1" type="ORF">AVDCRST_MAG13-178</name>
</gene>
<dbReference type="AlphaFoldDB" id="A0A6J4RHD4"/>
<reference evidence="1" key="1">
    <citation type="submission" date="2020-02" db="EMBL/GenBank/DDBJ databases">
        <authorList>
            <person name="Meier V. D."/>
        </authorList>
    </citation>
    <scope>NUCLEOTIDE SEQUENCE</scope>
    <source>
        <strain evidence="1">AVDCRST_MAG13</strain>
    </source>
</reference>
<protein>
    <submittedName>
        <fullName evidence="1">Uncharacterized protein</fullName>
    </submittedName>
</protein>
<evidence type="ECO:0000313" key="1">
    <source>
        <dbReference type="EMBL" id="CAA9467621.1"/>
    </source>
</evidence>